<keyword evidence="7" id="KW-0443">Lipid metabolism</keyword>
<evidence type="ECO:0000256" key="11">
    <source>
        <dbReference type="SAM" id="Phobius"/>
    </source>
</evidence>
<dbReference type="GO" id="GO:0071595">
    <property type="term" value="C:Nem1-Spo7 phosphatase complex"/>
    <property type="evidence" value="ECO:0007669"/>
    <property type="project" value="InterPro"/>
</dbReference>
<dbReference type="PANTHER" id="PTHR20996">
    <property type="entry name" value="NUCLEAR ENVELOPE PHOSPHATASE-REGULATORY SUBUNIT 1"/>
    <property type="match status" value="1"/>
</dbReference>
<dbReference type="Proteomes" id="UP000054144">
    <property type="component" value="Unassembled WGS sequence"/>
</dbReference>
<evidence type="ECO:0000256" key="6">
    <source>
        <dbReference type="ARBA" id="ARBA00022989"/>
    </source>
</evidence>
<comment type="subcellular location">
    <subcellularLocation>
        <location evidence="2">Cytoplasm</location>
    </subcellularLocation>
    <subcellularLocation>
        <location evidence="1">Nucleus membrane</location>
        <topology evidence="1">Multi-pass membrane protein</topology>
    </subcellularLocation>
</comment>
<gene>
    <name evidence="12" type="ORF">FISHEDRAFT_40700</name>
</gene>
<evidence type="ECO:0000256" key="7">
    <source>
        <dbReference type="ARBA" id="ARBA00023098"/>
    </source>
</evidence>
<keyword evidence="8 11" id="KW-0472">Membrane</keyword>
<keyword evidence="4" id="KW-0963">Cytoplasm</keyword>
<feature type="transmembrane region" description="Helical" evidence="11">
    <location>
        <begin position="106"/>
        <end position="128"/>
    </location>
</feature>
<name>A0A0D7AH85_9AGAR</name>
<dbReference type="GO" id="GO:0005737">
    <property type="term" value="C:cytoplasm"/>
    <property type="evidence" value="ECO:0007669"/>
    <property type="project" value="UniProtKB-SubCell"/>
</dbReference>
<accession>A0A0D7AH85</accession>
<dbReference type="Pfam" id="PF03907">
    <property type="entry name" value="Spo7"/>
    <property type="match status" value="1"/>
</dbReference>
<dbReference type="GO" id="GO:0031965">
    <property type="term" value="C:nuclear membrane"/>
    <property type="evidence" value="ECO:0007669"/>
    <property type="project" value="UniProtKB-SubCell"/>
</dbReference>
<dbReference type="OrthoDB" id="5599171at2759"/>
<reference evidence="12 13" key="1">
    <citation type="journal article" date="2015" name="Fungal Genet. Biol.">
        <title>Evolution of novel wood decay mechanisms in Agaricales revealed by the genome sequences of Fistulina hepatica and Cylindrobasidium torrendii.</title>
        <authorList>
            <person name="Floudas D."/>
            <person name="Held B.W."/>
            <person name="Riley R."/>
            <person name="Nagy L.G."/>
            <person name="Koehler G."/>
            <person name="Ransdell A.S."/>
            <person name="Younus H."/>
            <person name="Chow J."/>
            <person name="Chiniquy J."/>
            <person name="Lipzen A."/>
            <person name="Tritt A."/>
            <person name="Sun H."/>
            <person name="Haridas S."/>
            <person name="LaButti K."/>
            <person name="Ohm R.A."/>
            <person name="Kues U."/>
            <person name="Blanchette R.A."/>
            <person name="Grigoriev I.V."/>
            <person name="Minto R.E."/>
            <person name="Hibbett D.S."/>
        </authorList>
    </citation>
    <scope>NUCLEOTIDE SEQUENCE [LARGE SCALE GENOMIC DNA]</scope>
    <source>
        <strain evidence="12 13">ATCC 64428</strain>
    </source>
</reference>
<keyword evidence="13" id="KW-1185">Reference proteome</keyword>
<evidence type="ECO:0000256" key="8">
    <source>
        <dbReference type="ARBA" id="ARBA00023136"/>
    </source>
</evidence>
<dbReference type="InterPro" id="IPR005605">
    <property type="entry name" value="Spo7"/>
</dbReference>
<protein>
    <recommendedName>
        <fullName evidence="10">Transmembrane protein 188</fullName>
    </recommendedName>
</protein>
<evidence type="ECO:0000256" key="2">
    <source>
        <dbReference type="ARBA" id="ARBA00004496"/>
    </source>
</evidence>
<evidence type="ECO:0000313" key="12">
    <source>
        <dbReference type="EMBL" id="KIY49685.1"/>
    </source>
</evidence>
<comment type="similarity">
    <text evidence="3">Belongs to the CNEP1R1 family.</text>
</comment>
<evidence type="ECO:0000256" key="10">
    <source>
        <dbReference type="ARBA" id="ARBA00030458"/>
    </source>
</evidence>
<keyword evidence="5 11" id="KW-0812">Transmembrane</keyword>
<dbReference type="AlphaFoldDB" id="A0A0D7AH85"/>
<evidence type="ECO:0000256" key="3">
    <source>
        <dbReference type="ARBA" id="ARBA00010998"/>
    </source>
</evidence>
<evidence type="ECO:0000313" key="13">
    <source>
        <dbReference type="Proteomes" id="UP000054144"/>
    </source>
</evidence>
<feature type="transmembrane region" description="Helical" evidence="11">
    <location>
        <begin position="54"/>
        <end position="74"/>
    </location>
</feature>
<proteinExistence type="inferred from homology"/>
<dbReference type="PANTHER" id="PTHR20996:SF1">
    <property type="entry name" value="NUCLEAR ENVELOPE PHOSPHATASE-REGULATORY SUBUNIT 1"/>
    <property type="match status" value="1"/>
</dbReference>
<evidence type="ECO:0000256" key="1">
    <source>
        <dbReference type="ARBA" id="ARBA00004232"/>
    </source>
</evidence>
<evidence type="ECO:0000256" key="4">
    <source>
        <dbReference type="ARBA" id="ARBA00022490"/>
    </source>
</evidence>
<evidence type="ECO:0000256" key="5">
    <source>
        <dbReference type="ARBA" id="ARBA00022692"/>
    </source>
</evidence>
<evidence type="ECO:0000256" key="9">
    <source>
        <dbReference type="ARBA" id="ARBA00023242"/>
    </source>
</evidence>
<dbReference type="GO" id="GO:0019888">
    <property type="term" value="F:protein phosphatase regulator activity"/>
    <property type="evidence" value="ECO:0007669"/>
    <property type="project" value="InterPro"/>
</dbReference>
<organism evidence="12 13">
    <name type="scientific">Fistulina hepatica ATCC 64428</name>
    <dbReference type="NCBI Taxonomy" id="1128425"/>
    <lineage>
        <taxon>Eukaryota</taxon>
        <taxon>Fungi</taxon>
        <taxon>Dikarya</taxon>
        <taxon>Basidiomycota</taxon>
        <taxon>Agaricomycotina</taxon>
        <taxon>Agaricomycetes</taxon>
        <taxon>Agaricomycetidae</taxon>
        <taxon>Agaricales</taxon>
        <taxon>Fistulinaceae</taxon>
        <taxon>Fistulina</taxon>
    </lineage>
</organism>
<keyword evidence="6 11" id="KW-1133">Transmembrane helix</keyword>
<keyword evidence="9" id="KW-0539">Nucleus</keyword>
<dbReference type="InterPro" id="IPR019168">
    <property type="entry name" value="NEP1-R1"/>
</dbReference>
<dbReference type="GO" id="GO:0006629">
    <property type="term" value="P:lipid metabolic process"/>
    <property type="evidence" value="ECO:0007669"/>
    <property type="project" value="UniProtKB-KW"/>
</dbReference>
<sequence>MSARSTSPTSKGSNNNHTFALQNDAATYRDLLLFEERLKSNAANLQQRKAKYQLFLVNLVLVIVLLLAEVLFLSPDSSLLVIPYRYVAQRLLPQTYADRDVTLHSYIAQGLLFVSVTSLVLFFASGMYGEKIGYANK</sequence>
<dbReference type="EMBL" id="KN881721">
    <property type="protein sequence ID" value="KIY49685.1"/>
    <property type="molecule type" value="Genomic_DNA"/>
</dbReference>